<organism evidence="1 2">
    <name type="scientific">Eumeta variegata</name>
    <name type="common">Bagworm moth</name>
    <name type="synonym">Eumeta japonica</name>
    <dbReference type="NCBI Taxonomy" id="151549"/>
    <lineage>
        <taxon>Eukaryota</taxon>
        <taxon>Metazoa</taxon>
        <taxon>Ecdysozoa</taxon>
        <taxon>Arthropoda</taxon>
        <taxon>Hexapoda</taxon>
        <taxon>Insecta</taxon>
        <taxon>Pterygota</taxon>
        <taxon>Neoptera</taxon>
        <taxon>Endopterygota</taxon>
        <taxon>Lepidoptera</taxon>
        <taxon>Glossata</taxon>
        <taxon>Ditrysia</taxon>
        <taxon>Tineoidea</taxon>
        <taxon>Psychidae</taxon>
        <taxon>Oiketicinae</taxon>
        <taxon>Eumeta</taxon>
    </lineage>
</organism>
<sequence>MNAQPRFFNHRVSKRTFLNHRVGAVPRAPRVRCLWALDDDGRRDKLSPSAGGVPFQTIAAARSLPALNFLNVLSCAIGNYPWPDLTMPLDLRGTSSSRLPLETLSSPAVIGSK</sequence>
<dbReference type="Proteomes" id="UP000299102">
    <property type="component" value="Unassembled WGS sequence"/>
</dbReference>
<proteinExistence type="predicted"/>
<evidence type="ECO:0000313" key="1">
    <source>
        <dbReference type="EMBL" id="GBP20848.1"/>
    </source>
</evidence>
<protein>
    <submittedName>
        <fullName evidence="1">Uncharacterized protein</fullName>
    </submittedName>
</protein>
<name>A0A4C1U3L5_EUMVA</name>
<dbReference type="EMBL" id="BGZK01000123">
    <property type="protein sequence ID" value="GBP20848.1"/>
    <property type="molecule type" value="Genomic_DNA"/>
</dbReference>
<gene>
    <name evidence="1" type="ORF">EVAR_80665_1</name>
</gene>
<accession>A0A4C1U3L5</accession>
<keyword evidence="2" id="KW-1185">Reference proteome</keyword>
<evidence type="ECO:0000313" key="2">
    <source>
        <dbReference type="Proteomes" id="UP000299102"/>
    </source>
</evidence>
<comment type="caution">
    <text evidence="1">The sequence shown here is derived from an EMBL/GenBank/DDBJ whole genome shotgun (WGS) entry which is preliminary data.</text>
</comment>
<reference evidence="1 2" key="1">
    <citation type="journal article" date="2019" name="Commun. Biol.">
        <title>The bagworm genome reveals a unique fibroin gene that provides high tensile strength.</title>
        <authorList>
            <person name="Kono N."/>
            <person name="Nakamura H."/>
            <person name="Ohtoshi R."/>
            <person name="Tomita M."/>
            <person name="Numata K."/>
            <person name="Arakawa K."/>
        </authorList>
    </citation>
    <scope>NUCLEOTIDE SEQUENCE [LARGE SCALE GENOMIC DNA]</scope>
</reference>
<dbReference type="AlphaFoldDB" id="A0A4C1U3L5"/>